<dbReference type="SUPFAM" id="SSF46894">
    <property type="entry name" value="C-terminal effector domain of the bipartite response regulators"/>
    <property type="match status" value="1"/>
</dbReference>
<dbReference type="GO" id="GO:0003677">
    <property type="term" value="F:DNA binding"/>
    <property type="evidence" value="ECO:0007669"/>
    <property type="project" value="UniProtKB-UniRule"/>
</dbReference>
<sequence length="152" mass="17966">MMDFKKYILDKKYLILFYIILMLFISLVVYLDITVKVSIGNILYINFVSFMKVESEVIEYNNVFLNIKDSCVLYEGKQVELTKNEFKIMYILMKNAGSIVSRDKIMRSLWEDESFVDDNTLTVNINRLRKKLEEIGIKDFIKTKKGQGYIIL</sequence>
<dbReference type="CDD" id="cd00383">
    <property type="entry name" value="trans_reg_C"/>
    <property type="match status" value="1"/>
</dbReference>
<gene>
    <name evidence="5" type="ORF">G3A45_08020</name>
</gene>
<evidence type="ECO:0000313" key="5">
    <source>
        <dbReference type="EMBL" id="QIB27234.1"/>
    </source>
</evidence>
<accession>A0A6P1YDM5</accession>
<feature type="DNA-binding region" description="OmpR/PhoB-type" evidence="2">
    <location>
        <begin position="55"/>
        <end position="152"/>
    </location>
</feature>
<dbReference type="KEGG" id="cazo:G3A45_08020"/>
<organism evidence="5 6">
    <name type="scientific">Caloranaerobacter azorensis</name>
    <dbReference type="NCBI Taxonomy" id="116090"/>
    <lineage>
        <taxon>Bacteria</taxon>
        <taxon>Bacillati</taxon>
        <taxon>Bacillota</taxon>
        <taxon>Tissierellia</taxon>
        <taxon>Tissierellales</taxon>
        <taxon>Thermohalobacteraceae</taxon>
        <taxon>Caloranaerobacter</taxon>
    </lineage>
</organism>
<keyword evidence="3" id="KW-1133">Transmembrane helix</keyword>
<dbReference type="InterPro" id="IPR001867">
    <property type="entry name" value="OmpR/PhoB-type_DNA-bd"/>
</dbReference>
<keyword evidence="3" id="KW-0812">Transmembrane</keyword>
<dbReference type="Pfam" id="PF00486">
    <property type="entry name" value="Trans_reg_C"/>
    <property type="match status" value="1"/>
</dbReference>
<protein>
    <submittedName>
        <fullName evidence="5">Winged helix-turn-helix transcriptional regulator</fullName>
    </submittedName>
</protein>
<keyword evidence="3" id="KW-0472">Membrane</keyword>
<evidence type="ECO:0000313" key="6">
    <source>
        <dbReference type="Proteomes" id="UP000464452"/>
    </source>
</evidence>
<dbReference type="AlphaFoldDB" id="A0A6P1YDM5"/>
<feature type="transmembrane region" description="Helical" evidence="3">
    <location>
        <begin position="12"/>
        <end position="31"/>
    </location>
</feature>
<proteinExistence type="predicted"/>
<evidence type="ECO:0000256" key="1">
    <source>
        <dbReference type="ARBA" id="ARBA00023125"/>
    </source>
</evidence>
<feature type="domain" description="OmpR/PhoB-type" evidence="4">
    <location>
        <begin position="55"/>
        <end position="152"/>
    </location>
</feature>
<dbReference type="InterPro" id="IPR036388">
    <property type="entry name" value="WH-like_DNA-bd_sf"/>
</dbReference>
<dbReference type="GO" id="GO:0006355">
    <property type="term" value="P:regulation of DNA-templated transcription"/>
    <property type="evidence" value="ECO:0007669"/>
    <property type="project" value="InterPro"/>
</dbReference>
<keyword evidence="1 2" id="KW-0238">DNA-binding</keyword>
<dbReference type="Gene3D" id="1.10.10.10">
    <property type="entry name" value="Winged helix-like DNA-binding domain superfamily/Winged helix DNA-binding domain"/>
    <property type="match status" value="1"/>
</dbReference>
<dbReference type="EMBL" id="CP048617">
    <property type="protein sequence ID" value="QIB27234.1"/>
    <property type="molecule type" value="Genomic_DNA"/>
</dbReference>
<dbReference type="PROSITE" id="PS51755">
    <property type="entry name" value="OMPR_PHOB"/>
    <property type="match status" value="1"/>
</dbReference>
<evidence type="ECO:0000256" key="2">
    <source>
        <dbReference type="PROSITE-ProRule" id="PRU01091"/>
    </source>
</evidence>
<evidence type="ECO:0000256" key="3">
    <source>
        <dbReference type="SAM" id="Phobius"/>
    </source>
</evidence>
<dbReference type="SMART" id="SM00862">
    <property type="entry name" value="Trans_reg_C"/>
    <property type="match status" value="1"/>
</dbReference>
<dbReference type="GO" id="GO:0000160">
    <property type="term" value="P:phosphorelay signal transduction system"/>
    <property type="evidence" value="ECO:0007669"/>
    <property type="project" value="InterPro"/>
</dbReference>
<reference evidence="5 6" key="1">
    <citation type="submission" date="2020-02" db="EMBL/GenBank/DDBJ databases">
        <title>Thermophilic hydrogen producing bacteria, Caloranaerobacter azorensis.</title>
        <authorList>
            <person name="Baek K."/>
        </authorList>
    </citation>
    <scope>NUCLEOTIDE SEQUENCE [LARGE SCALE GENOMIC DNA]</scope>
    <source>
        <strain evidence="5 6">T3-1</strain>
    </source>
</reference>
<name>A0A6P1YDM5_9FIRM</name>
<evidence type="ECO:0000259" key="4">
    <source>
        <dbReference type="PROSITE" id="PS51755"/>
    </source>
</evidence>
<dbReference type="InterPro" id="IPR016032">
    <property type="entry name" value="Sig_transdc_resp-reg_C-effctor"/>
</dbReference>
<dbReference type="Proteomes" id="UP000464452">
    <property type="component" value="Chromosome"/>
</dbReference>